<sequence>MVFNRQKLRVCRSKPRVFIVSDISNEPDDAESLVRYLLYSNEFNTRGLVACTSTWMKRVVHPEDMEKIVRAYAQIFDNLNHHVHPDNLYPHPDHILSLIRTGPALYGKEALEAAVPLSDGAKLLIERLDESDDALWVLCWGGTNVLAQALQHIQQKRSEEESARLRSKIRVYAISDQDDTGMWIRQSFPDIFYISSTHGWNQYGLAAWTGISGDKFYGFDQGGPDFTKLTKEWLKEHIQIGPLGRAYPDYQFIPEGDTPTFLYLVQNGLGSSEHPNWGSWGGRYALTDLGQAGLHYSDVADRVVGLDGKTYASNHATIWRWRDSYQNDFAARMQWTISADPSTCNHAPVALVNESTPGPEPLLLEAEVGAQIVLDASQSYDPDEDELTFTWFQYKDITATQWMVDAEVATIDIENLDEEKAGRKVRVRLPPAERCAVDMFSGEPKEKGQVFHFILELKDSGTPSLTAYKRVVVQVTDRELRGRRDKAVESIAEVHWSV</sequence>
<dbReference type="Proteomes" id="UP001172386">
    <property type="component" value="Unassembled WGS sequence"/>
</dbReference>
<reference evidence="1" key="1">
    <citation type="submission" date="2022-10" db="EMBL/GenBank/DDBJ databases">
        <title>Culturing micro-colonial fungi from biological soil crusts in the Mojave desert and describing Neophaeococcomyces mojavensis, and introducing the new genera and species Taxawa tesnikishii.</title>
        <authorList>
            <person name="Kurbessoian T."/>
            <person name="Stajich J.E."/>
        </authorList>
    </citation>
    <scope>NUCLEOTIDE SEQUENCE</scope>
    <source>
        <strain evidence="1">JES_112</strain>
    </source>
</reference>
<evidence type="ECO:0000313" key="2">
    <source>
        <dbReference type="Proteomes" id="UP001172386"/>
    </source>
</evidence>
<protein>
    <submittedName>
        <fullName evidence="1">Uncharacterized protein</fullName>
    </submittedName>
</protein>
<evidence type="ECO:0000313" key="1">
    <source>
        <dbReference type="EMBL" id="KAJ9652714.1"/>
    </source>
</evidence>
<keyword evidence="2" id="KW-1185">Reference proteome</keyword>
<accession>A0ACC2ZY89</accession>
<name>A0ACC2ZY89_9EURO</name>
<comment type="caution">
    <text evidence="1">The sequence shown here is derived from an EMBL/GenBank/DDBJ whole genome shotgun (WGS) entry which is preliminary data.</text>
</comment>
<dbReference type="EMBL" id="JAPDRQ010000185">
    <property type="protein sequence ID" value="KAJ9652714.1"/>
    <property type="molecule type" value="Genomic_DNA"/>
</dbReference>
<gene>
    <name evidence="1" type="ORF">H2198_008033</name>
</gene>
<proteinExistence type="predicted"/>
<organism evidence="1 2">
    <name type="scientific">Neophaeococcomyces mojaviensis</name>
    <dbReference type="NCBI Taxonomy" id="3383035"/>
    <lineage>
        <taxon>Eukaryota</taxon>
        <taxon>Fungi</taxon>
        <taxon>Dikarya</taxon>
        <taxon>Ascomycota</taxon>
        <taxon>Pezizomycotina</taxon>
        <taxon>Eurotiomycetes</taxon>
        <taxon>Chaetothyriomycetidae</taxon>
        <taxon>Chaetothyriales</taxon>
        <taxon>Chaetothyriales incertae sedis</taxon>
        <taxon>Neophaeococcomyces</taxon>
    </lineage>
</organism>